<comment type="caution">
    <text evidence="2">The sequence shown here is derived from an EMBL/GenBank/DDBJ whole genome shotgun (WGS) entry which is preliminary data.</text>
</comment>
<dbReference type="Gene3D" id="3.40.50.1110">
    <property type="entry name" value="SGNH hydrolase"/>
    <property type="match status" value="1"/>
</dbReference>
<gene>
    <name evidence="2" type="ORF">ACFQXB_13355</name>
</gene>
<dbReference type="Pfam" id="PF13472">
    <property type="entry name" value="Lipase_GDSL_2"/>
    <property type="match status" value="1"/>
</dbReference>
<keyword evidence="3" id="KW-1185">Reference proteome</keyword>
<dbReference type="InterPro" id="IPR013830">
    <property type="entry name" value="SGNH_hydro"/>
</dbReference>
<dbReference type="CDD" id="cd00229">
    <property type="entry name" value="SGNH_hydrolase"/>
    <property type="match status" value="1"/>
</dbReference>
<evidence type="ECO:0000259" key="1">
    <source>
        <dbReference type="Pfam" id="PF13472"/>
    </source>
</evidence>
<accession>A0ABW2UM98</accession>
<organism evidence="2 3">
    <name type="scientific">Plastorhodobacter daqingensis</name>
    <dbReference type="NCBI Taxonomy" id="1387281"/>
    <lineage>
        <taxon>Bacteria</taxon>
        <taxon>Pseudomonadati</taxon>
        <taxon>Pseudomonadota</taxon>
        <taxon>Alphaproteobacteria</taxon>
        <taxon>Rhodobacterales</taxon>
        <taxon>Paracoccaceae</taxon>
        <taxon>Plastorhodobacter</taxon>
    </lineage>
</organism>
<reference evidence="3" key="1">
    <citation type="journal article" date="2019" name="Int. J. Syst. Evol. Microbiol.">
        <title>The Global Catalogue of Microorganisms (GCM) 10K type strain sequencing project: providing services to taxonomists for standard genome sequencing and annotation.</title>
        <authorList>
            <consortium name="The Broad Institute Genomics Platform"/>
            <consortium name="The Broad Institute Genome Sequencing Center for Infectious Disease"/>
            <person name="Wu L."/>
            <person name="Ma J."/>
        </authorList>
    </citation>
    <scope>NUCLEOTIDE SEQUENCE [LARGE SCALE GENOMIC DNA]</scope>
    <source>
        <strain evidence="3">CGMCC 1.12750</strain>
    </source>
</reference>
<dbReference type="GO" id="GO:0016787">
    <property type="term" value="F:hydrolase activity"/>
    <property type="evidence" value="ECO:0007669"/>
    <property type="project" value="UniProtKB-KW"/>
</dbReference>
<dbReference type="EMBL" id="JBHTFQ010000007">
    <property type="protein sequence ID" value="MFC7705185.1"/>
    <property type="molecule type" value="Genomic_DNA"/>
</dbReference>
<dbReference type="InterPro" id="IPR036514">
    <property type="entry name" value="SGNH_hydro_sf"/>
</dbReference>
<protein>
    <submittedName>
        <fullName evidence="2">SGNH/GDSL hydrolase family protein</fullName>
        <ecNumber evidence="2">3.1.-.-</ecNumber>
    </submittedName>
</protein>
<sequence length="486" mass="50897">MSDTRHVSGILRTLSGQPFANRTMTWSRSTRRAVAREGVGFVDERFFSVTGPDGTVDLDVVPGEYTVMVSLADADRYIQITIPEGEGTFNIADGMYQEVPARPLEAWETTRILLRSYLSANSGAPNPHSQGAMPAPPTVVTGAGGPAAPAAPYDMLTKSYRYSAGTLGNVARFDGGGSKPYFTDYRRFPVATRAATGGNANDGEDAVSWRAGFVVDAAALAFRVVGSSVFNYRMIVDGRYVSFTPTSMATGGRQYIVLDFGTKAVRAVQIEGSQAAAIDGIHVAAADTVTKLEEAPFGALMFGDSFTGAIGVPTGRDGDGLAVVAGDHLGLPLWASGVGGSGYVATAGSTVFALPQRIGADIERYLSEKGTPPPLVIVAMGINDIGSGGIAPAAASCFDIIRNLCPAALVFVLGPWDRAAPLAPDAGYAEVKASIITALTGRTGFFFIDTQGIDFTKSDATHPDLAGHQALGLWLSNRIRSLVRAP</sequence>
<keyword evidence="2" id="KW-0378">Hydrolase</keyword>
<evidence type="ECO:0000313" key="3">
    <source>
        <dbReference type="Proteomes" id="UP001596516"/>
    </source>
</evidence>
<evidence type="ECO:0000313" key="2">
    <source>
        <dbReference type="EMBL" id="MFC7705185.1"/>
    </source>
</evidence>
<name>A0ABW2UM98_9RHOB</name>
<dbReference type="Proteomes" id="UP001596516">
    <property type="component" value="Unassembled WGS sequence"/>
</dbReference>
<feature type="domain" description="SGNH hydrolase-type esterase" evidence="1">
    <location>
        <begin position="302"/>
        <end position="470"/>
    </location>
</feature>
<dbReference type="EC" id="3.1.-.-" evidence="2"/>
<dbReference type="RefSeq" id="WP_377404677.1">
    <property type="nucleotide sequence ID" value="NZ_JBHTFQ010000007.1"/>
</dbReference>
<dbReference type="SUPFAM" id="SSF52266">
    <property type="entry name" value="SGNH hydrolase"/>
    <property type="match status" value="1"/>
</dbReference>
<proteinExistence type="predicted"/>